<evidence type="ECO:0000313" key="2">
    <source>
        <dbReference type="Proteomes" id="UP001057452"/>
    </source>
</evidence>
<name>A0ACB9VVG5_CHAAC</name>
<feature type="non-terminal residue" evidence="1">
    <location>
        <position position="73"/>
    </location>
</feature>
<protein>
    <submittedName>
        <fullName evidence="1">Uncharacterized protein</fullName>
    </submittedName>
</protein>
<organism evidence="1 2">
    <name type="scientific">Chaenocephalus aceratus</name>
    <name type="common">Blackfin icefish</name>
    <name type="synonym">Chaenichthys aceratus</name>
    <dbReference type="NCBI Taxonomy" id="36190"/>
    <lineage>
        <taxon>Eukaryota</taxon>
        <taxon>Metazoa</taxon>
        <taxon>Chordata</taxon>
        <taxon>Craniata</taxon>
        <taxon>Vertebrata</taxon>
        <taxon>Euteleostomi</taxon>
        <taxon>Actinopterygii</taxon>
        <taxon>Neopterygii</taxon>
        <taxon>Teleostei</taxon>
        <taxon>Neoteleostei</taxon>
        <taxon>Acanthomorphata</taxon>
        <taxon>Eupercaria</taxon>
        <taxon>Perciformes</taxon>
        <taxon>Notothenioidei</taxon>
        <taxon>Channichthyidae</taxon>
        <taxon>Chaenocephalus</taxon>
    </lineage>
</organism>
<sequence length="73" mass="7713">SPPAKLRCHNPPPPYQLPPPGTTSTLATAVSQPERRNVRLDGCSSGNVPFQSAFAPEISTLIPLRPIPAKTGI</sequence>
<dbReference type="Proteomes" id="UP001057452">
    <property type="component" value="Chromosome 15"/>
</dbReference>
<reference evidence="1" key="1">
    <citation type="submission" date="2022-05" db="EMBL/GenBank/DDBJ databases">
        <title>Chromosome-level genome of Chaenocephalus aceratus.</title>
        <authorList>
            <person name="Park H."/>
        </authorList>
    </citation>
    <scope>NUCLEOTIDE SEQUENCE</scope>
    <source>
        <strain evidence="1">KU_202001</strain>
    </source>
</reference>
<comment type="caution">
    <text evidence="1">The sequence shown here is derived from an EMBL/GenBank/DDBJ whole genome shotgun (WGS) entry which is preliminary data.</text>
</comment>
<evidence type="ECO:0000313" key="1">
    <source>
        <dbReference type="EMBL" id="KAI4804230.1"/>
    </source>
</evidence>
<accession>A0ACB9VVG5</accession>
<keyword evidence="2" id="KW-1185">Reference proteome</keyword>
<feature type="non-terminal residue" evidence="1">
    <location>
        <position position="1"/>
    </location>
</feature>
<dbReference type="EMBL" id="CM043799">
    <property type="protein sequence ID" value="KAI4804230.1"/>
    <property type="molecule type" value="Genomic_DNA"/>
</dbReference>
<proteinExistence type="predicted"/>
<gene>
    <name evidence="1" type="ORF">KUCAC02_025864</name>
</gene>